<evidence type="ECO:0000256" key="2">
    <source>
        <dbReference type="SAM" id="Coils"/>
    </source>
</evidence>
<sequence>MAAYSSIVDSFAAHNNTMPLLRFITFLLLILSVQTSYGQSSAELKKRKDAINREIESLKKTRSKIDKNKKLSLSQITLLNAQIKLREEKIGTINSEIKMLDNKISTNTSEVKALQSDLSRLKKEYAKMILFAFRNQGAYNKMMFVFAAKDFNQAYMRLKYIQQVGKFRKSQAKYIETTQVTLKKQISILDENKRQKSDLLSDQLNEKQTLGKDKNEQSKILNNLTKQEKTLQAQLAKKQKEASSLNNAIQAAIRKEILAAQRRAAEKARLAEQARQAKLAAAAKAKATTTAKTPTPAAATKPAVKPASGSSVLASSPEDAKLSSSFMGNRGRLQKPAQGIVTQGFGQYKYKSNVTLFNPGINIKTAAGATVYAIFEGQVSQVFMVLNNYAVMVRHGEYFTIYSKLRSVSVSAGQKVSTRQAIGTVANDPSDGISEMQFQIWKGTKPVDPSGWVR</sequence>
<evidence type="ECO:0000256" key="4">
    <source>
        <dbReference type="SAM" id="Phobius"/>
    </source>
</evidence>
<gene>
    <name evidence="6" type="ORF">SAMN05661099_1330</name>
</gene>
<feature type="compositionally biased region" description="Low complexity" evidence="3">
    <location>
        <begin position="285"/>
        <end position="303"/>
    </location>
</feature>
<keyword evidence="6" id="KW-0378">Hydrolase</keyword>
<dbReference type="InterPro" id="IPR016047">
    <property type="entry name" value="M23ase_b-sheet_dom"/>
</dbReference>
<evidence type="ECO:0000313" key="6">
    <source>
        <dbReference type="EMBL" id="SKB42610.1"/>
    </source>
</evidence>
<feature type="transmembrane region" description="Helical" evidence="4">
    <location>
        <begin position="20"/>
        <end position="38"/>
    </location>
</feature>
<feature type="coiled-coil region" evidence="2">
    <location>
        <begin position="41"/>
        <end position="68"/>
    </location>
</feature>
<dbReference type="AlphaFoldDB" id="A0A1T5B6L9"/>
<evidence type="ECO:0000313" key="7">
    <source>
        <dbReference type="Proteomes" id="UP000189981"/>
    </source>
</evidence>
<keyword evidence="4" id="KW-1133">Transmembrane helix</keyword>
<dbReference type="STRING" id="572036.SAMN05661099_1330"/>
<dbReference type="Proteomes" id="UP000189981">
    <property type="component" value="Unassembled WGS sequence"/>
</dbReference>
<dbReference type="GO" id="GO:0004222">
    <property type="term" value="F:metalloendopeptidase activity"/>
    <property type="evidence" value="ECO:0007669"/>
    <property type="project" value="TreeGrafter"/>
</dbReference>
<dbReference type="Gene3D" id="2.70.70.10">
    <property type="entry name" value="Glucose Permease (Domain IIA)"/>
    <property type="match status" value="1"/>
</dbReference>
<proteinExistence type="predicted"/>
<dbReference type="CDD" id="cd12797">
    <property type="entry name" value="M23_peptidase"/>
    <property type="match status" value="1"/>
</dbReference>
<feature type="region of interest" description="Disordered" evidence="3">
    <location>
        <begin position="285"/>
        <end position="316"/>
    </location>
</feature>
<feature type="domain" description="M23ase beta-sheet core" evidence="5">
    <location>
        <begin position="358"/>
        <end position="449"/>
    </location>
</feature>
<dbReference type="Gene3D" id="6.10.250.3150">
    <property type="match status" value="1"/>
</dbReference>
<reference evidence="7" key="1">
    <citation type="submission" date="2017-02" db="EMBL/GenBank/DDBJ databases">
        <authorList>
            <person name="Varghese N."/>
            <person name="Submissions S."/>
        </authorList>
    </citation>
    <scope>NUCLEOTIDE SEQUENCE [LARGE SCALE GENOMIC DNA]</scope>
    <source>
        <strain evidence="7">DSM 22385</strain>
    </source>
</reference>
<protein>
    <submittedName>
        <fullName evidence="6">Septal ring factor EnvC, activator of murein hydrolases AmiA and AmiB</fullName>
    </submittedName>
</protein>
<dbReference type="PANTHER" id="PTHR21666:SF289">
    <property type="entry name" value="L-ALA--D-GLU ENDOPEPTIDASE"/>
    <property type="match status" value="1"/>
</dbReference>
<dbReference type="Pfam" id="PF01551">
    <property type="entry name" value="Peptidase_M23"/>
    <property type="match status" value="1"/>
</dbReference>
<keyword evidence="7" id="KW-1185">Reference proteome</keyword>
<feature type="coiled-coil region" evidence="2">
    <location>
        <begin position="214"/>
        <end position="255"/>
    </location>
</feature>
<dbReference type="SUPFAM" id="SSF51261">
    <property type="entry name" value="Duplicated hybrid motif"/>
    <property type="match status" value="1"/>
</dbReference>
<dbReference type="EMBL" id="FUYR01000001">
    <property type="protein sequence ID" value="SKB42610.1"/>
    <property type="molecule type" value="Genomic_DNA"/>
</dbReference>
<evidence type="ECO:0000256" key="3">
    <source>
        <dbReference type="SAM" id="MobiDB-lite"/>
    </source>
</evidence>
<keyword evidence="1" id="KW-0732">Signal</keyword>
<keyword evidence="4" id="KW-0812">Transmembrane</keyword>
<keyword evidence="4" id="KW-0472">Membrane</keyword>
<dbReference type="InterPro" id="IPR050570">
    <property type="entry name" value="Cell_wall_metabolism_enzyme"/>
</dbReference>
<accession>A0A1T5B6L9</accession>
<keyword evidence="2" id="KW-0175">Coiled coil</keyword>
<evidence type="ECO:0000259" key="5">
    <source>
        <dbReference type="Pfam" id="PF01551"/>
    </source>
</evidence>
<dbReference type="InterPro" id="IPR011055">
    <property type="entry name" value="Dup_hybrid_motif"/>
</dbReference>
<evidence type="ECO:0000256" key="1">
    <source>
        <dbReference type="ARBA" id="ARBA00022729"/>
    </source>
</evidence>
<name>A0A1T5B6L9_9SPHI</name>
<organism evidence="6 7">
    <name type="scientific">Daejeonella lutea</name>
    <dbReference type="NCBI Taxonomy" id="572036"/>
    <lineage>
        <taxon>Bacteria</taxon>
        <taxon>Pseudomonadati</taxon>
        <taxon>Bacteroidota</taxon>
        <taxon>Sphingobacteriia</taxon>
        <taxon>Sphingobacteriales</taxon>
        <taxon>Sphingobacteriaceae</taxon>
        <taxon>Daejeonella</taxon>
    </lineage>
</organism>
<dbReference type="PANTHER" id="PTHR21666">
    <property type="entry name" value="PEPTIDASE-RELATED"/>
    <property type="match status" value="1"/>
</dbReference>